<keyword evidence="9 10" id="KW-0472">Membrane</keyword>
<evidence type="ECO:0000256" key="10">
    <source>
        <dbReference type="SAM" id="Phobius"/>
    </source>
</evidence>
<keyword evidence="7 10" id="KW-1133">Transmembrane helix</keyword>
<dbReference type="GO" id="GO:0000139">
    <property type="term" value="C:Golgi membrane"/>
    <property type="evidence" value="ECO:0007669"/>
    <property type="project" value="UniProtKB-SubCell"/>
</dbReference>
<evidence type="ECO:0000256" key="2">
    <source>
        <dbReference type="ARBA" id="ARBA00004653"/>
    </source>
</evidence>
<evidence type="ECO:0000256" key="1">
    <source>
        <dbReference type="ARBA" id="ARBA00002978"/>
    </source>
</evidence>
<accession>A0A1X2I4T9</accession>
<evidence type="ECO:0000256" key="7">
    <source>
        <dbReference type="ARBA" id="ARBA00022989"/>
    </source>
</evidence>
<feature type="transmembrane region" description="Helical" evidence="10">
    <location>
        <begin position="45"/>
        <end position="77"/>
    </location>
</feature>
<gene>
    <name evidence="12" type="ORF">BCR42DRAFT_396791</name>
</gene>
<evidence type="ECO:0000256" key="9">
    <source>
        <dbReference type="ARBA" id="ARBA00023136"/>
    </source>
</evidence>
<dbReference type="PANTHER" id="PTHR47549:SF1">
    <property type="entry name" value="GOLGI APPARATUS MEMBRANE PROTEIN TVP38"/>
    <property type="match status" value="1"/>
</dbReference>
<proteinExistence type="inferred from homology"/>
<dbReference type="InterPro" id="IPR051076">
    <property type="entry name" value="Golgi_membrane_TVP38/TMEM64"/>
</dbReference>
<dbReference type="InterPro" id="IPR032816">
    <property type="entry name" value="VTT_dom"/>
</dbReference>
<keyword evidence="13" id="KW-1185">Reference proteome</keyword>
<dbReference type="PANTHER" id="PTHR47549">
    <property type="entry name" value="GOLGI APPARATUS MEMBRANE PROTEIN TVP38-RELATED"/>
    <property type="match status" value="1"/>
</dbReference>
<evidence type="ECO:0000256" key="5">
    <source>
        <dbReference type="ARBA" id="ARBA00020673"/>
    </source>
</evidence>
<dbReference type="Pfam" id="PF09335">
    <property type="entry name" value="VTT_dom"/>
    <property type="match status" value="1"/>
</dbReference>
<comment type="caution">
    <text evidence="12">The sequence shown here is derived from an EMBL/GenBank/DDBJ whole genome shotgun (WGS) entry which is preliminary data.</text>
</comment>
<organism evidence="12 13">
    <name type="scientific">Absidia repens</name>
    <dbReference type="NCBI Taxonomy" id="90262"/>
    <lineage>
        <taxon>Eukaryota</taxon>
        <taxon>Fungi</taxon>
        <taxon>Fungi incertae sedis</taxon>
        <taxon>Mucoromycota</taxon>
        <taxon>Mucoromycotina</taxon>
        <taxon>Mucoromycetes</taxon>
        <taxon>Mucorales</taxon>
        <taxon>Cunninghamellaceae</taxon>
        <taxon>Absidia</taxon>
    </lineage>
</organism>
<dbReference type="OrthoDB" id="166803at2759"/>
<evidence type="ECO:0000313" key="13">
    <source>
        <dbReference type="Proteomes" id="UP000193560"/>
    </source>
</evidence>
<dbReference type="GO" id="GO:0016192">
    <property type="term" value="P:vesicle-mediated transport"/>
    <property type="evidence" value="ECO:0007669"/>
    <property type="project" value="TreeGrafter"/>
</dbReference>
<name>A0A1X2I4T9_9FUNG</name>
<keyword evidence="8" id="KW-0333">Golgi apparatus</keyword>
<feature type="domain" description="VTT" evidence="11">
    <location>
        <begin position="66"/>
        <end position="180"/>
    </location>
</feature>
<keyword evidence="6 10" id="KW-0812">Transmembrane</keyword>
<evidence type="ECO:0000259" key="11">
    <source>
        <dbReference type="Pfam" id="PF09335"/>
    </source>
</evidence>
<evidence type="ECO:0000256" key="3">
    <source>
        <dbReference type="ARBA" id="ARBA00008640"/>
    </source>
</evidence>
<dbReference type="STRING" id="90262.A0A1X2I4T9"/>
<protein>
    <recommendedName>
        <fullName evidence="4">Golgi apparatus membrane protein TVP38</fullName>
    </recommendedName>
    <alternativeName>
        <fullName evidence="5">Golgi apparatus membrane protein tvp38</fullName>
    </alternativeName>
</protein>
<feature type="transmembrane region" description="Helical" evidence="10">
    <location>
        <begin position="6"/>
        <end position="24"/>
    </location>
</feature>
<sequence length="232" mass="25932">MKSQYYLGGATLTGVVGIGGYYFLQHRQWLIAVVQQFALDMRSNAYGPFILAAIIAIMSIPPILGFTFMVMMTGFVYDFPMGILPAVSGAFMGSLLCFGLVRKLRFDRFIPMSTSQEKKYQAMQEAIKEGGWKMMVLIRICPIPWQFTNMFLSLMPTVTPQDYILTGLIASWKVTVEVWAGSQLANLSDASLPPSARRLTLVTLAIGLVIMACVIRWIYQVTMRKVDKVKAS</sequence>
<evidence type="ECO:0000256" key="8">
    <source>
        <dbReference type="ARBA" id="ARBA00023034"/>
    </source>
</evidence>
<evidence type="ECO:0000256" key="6">
    <source>
        <dbReference type="ARBA" id="ARBA00022692"/>
    </source>
</evidence>
<dbReference type="EMBL" id="MCGE01000031">
    <property type="protein sequence ID" value="ORZ08395.1"/>
    <property type="molecule type" value="Genomic_DNA"/>
</dbReference>
<reference evidence="12 13" key="1">
    <citation type="submission" date="2016-07" db="EMBL/GenBank/DDBJ databases">
        <title>Pervasive Adenine N6-methylation of Active Genes in Fungi.</title>
        <authorList>
            <consortium name="DOE Joint Genome Institute"/>
            <person name="Mondo S.J."/>
            <person name="Dannebaum R.O."/>
            <person name="Kuo R.C."/>
            <person name="Labutti K."/>
            <person name="Haridas S."/>
            <person name="Kuo A."/>
            <person name="Salamov A."/>
            <person name="Ahrendt S.R."/>
            <person name="Lipzen A."/>
            <person name="Sullivan W."/>
            <person name="Andreopoulos W.B."/>
            <person name="Clum A."/>
            <person name="Lindquist E."/>
            <person name="Daum C."/>
            <person name="Ramamoorthy G.K."/>
            <person name="Gryganskyi A."/>
            <person name="Culley D."/>
            <person name="Magnuson J.K."/>
            <person name="James T.Y."/>
            <person name="O'Malley M.A."/>
            <person name="Stajich J.E."/>
            <person name="Spatafora J.W."/>
            <person name="Visel A."/>
            <person name="Grigoriev I.V."/>
        </authorList>
    </citation>
    <scope>NUCLEOTIDE SEQUENCE [LARGE SCALE GENOMIC DNA]</scope>
    <source>
        <strain evidence="12 13">NRRL 1336</strain>
    </source>
</reference>
<dbReference type="AlphaFoldDB" id="A0A1X2I4T9"/>
<comment type="function">
    <text evidence="1">Golgi membrane protein involved in vesicular trafficking and spindle migration.</text>
</comment>
<dbReference type="Proteomes" id="UP000193560">
    <property type="component" value="Unassembled WGS sequence"/>
</dbReference>
<dbReference type="GO" id="GO:0000022">
    <property type="term" value="P:mitotic spindle elongation"/>
    <property type="evidence" value="ECO:0007669"/>
    <property type="project" value="TreeGrafter"/>
</dbReference>
<evidence type="ECO:0000256" key="4">
    <source>
        <dbReference type="ARBA" id="ARBA00013533"/>
    </source>
</evidence>
<comment type="similarity">
    <text evidence="3">Belongs to the TVP38/TMEM64 family.</text>
</comment>
<evidence type="ECO:0000313" key="12">
    <source>
        <dbReference type="EMBL" id="ORZ08395.1"/>
    </source>
</evidence>
<comment type="subcellular location">
    <subcellularLocation>
        <location evidence="2">Golgi apparatus membrane</location>
        <topology evidence="2">Multi-pass membrane protein</topology>
    </subcellularLocation>
</comment>
<feature type="transmembrane region" description="Helical" evidence="10">
    <location>
        <begin position="83"/>
        <end position="101"/>
    </location>
</feature>
<feature type="transmembrane region" description="Helical" evidence="10">
    <location>
        <begin position="199"/>
        <end position="219"/>
    </location>
</feature>